<feature type="compositionally biased region" description="Basic and acidic residues" evidence="7">
    <location>
        <begin position="474"/>
        <end position="494"/>
    </location>
</feature>
<feature type="transmembrane region" description="Helical" evidence="8">
    <location>
        <begin position="819"/>
        <end position="838"/>
    </location>
</feature>
<keyword evidence="6" id="KW-0175">Coiled coil</keyword>
<feature type="compositionally biased region" description="Acidic residues" evidence="7">
    <location>
        <begin position="228"/>
        <end position="237"/>
    </location>
</feature>
<evidence type="ECO:0000256" key="3">
    <source>
        <dbReference type="ARBA" id="ARBA00022692"/>
    </source>
</evidence>
<dbReference type="CDD" id="cd10430">
    <property type="entry name" value="BI-1"/>
    <property type="match status" value="1"/>
</dbReference>
<dbReference type="Gene3D" id="2.60.450.20">
    <property type="match status" value="1"/>
</dbReference>
<dbReference type="InterPro" id="IPR026581">
    <property type="entry name" value="TCP10L/CENPJ"/>
</dbReference>
<dbReference type="EMBL" id="JADGIZ020000049">
    <property type="protein sequence ID" value="KAL2913236.1"/>
    <property type="molecule type" value="Genomic_DNA"/>
</dbReference>
<proteinExistence type="inferred from homology"/>
<feature type="region of interest" description="Disordered" evidence="7">
    <location>
        <begin position="124"/>
        <end position="242"/>
    </location>
</feature>
<evidence type="ECO:0000256" key="8">
    <source>
        <dbReference type="SAM" id="Phobius"/>
    </source>
</evidence>
<keyword evidence="4 8" id="KW-1133">Transmembrane helix</keyword>
<organism evidence="10 11">
    <name type="scientific">Polyrhizophydium stewartii</name>
    <dbReference type="NCBI Taxonomy" id="2732419"/>
    <lineage>
        <taxon>Eukaryota</taxon>
        <taxon>Fungi</taxon>
        <taxon>Fungi incertae sedis</taxon>
        <taxon>Chytridiomycota</taxon>
        <taxon>Chytridiomycota incertae sedis</taxon>
        <taxon>Chytridiomycetes</taxon>
        <taxon>Rhizophydiales</taxon>
        <taxon>Rhizophydiales incertae sedis</taxon>
        <taxon>Polyrhizophydium</taxon>
    </lineage>
</organism>
<feature type="compositionally biased region" description="Basic and acidic residues" evidence="7">
    <location>
        <begin position="124"/>
        <end position="134"/>
    </location>
</feature>
<dbReference type="Proteomes" id="UP001527925">
    <property type="component" value="Unassembled WGS sequence"/>
</dbReference>
<evidence type="ECO:0000259" key="9">
    <source>
        <dbReference type="Pfam" id="PF07202"/>
    </source>
</evidence>
<evidence type="ECO:0000256" key="1">
    <source>
        <dbReference type="ARBA" id="ARBA00004141"/>
    </source>
</evidence>
<feature type="coiled-coil region" evidence="6">
    <location>
        <begin position="310"/>
        <end position="408"/>
    </location>
</feature>
<keyword evidence="5 8" id="KW-0472">Membrane</keyword>
<comment type="caution">
    <text evidence="10">The sequence shown here is derived from an EMBL/GenBank/DDBJ whole genome shotgun (WGS) entry which is preliminary data.</text>
</comment>
<feature type="domain" description="Centromere protein J C-terminal" evidence="9">
    <location>
        <begin position="572"/>
        <end position="601"/>
    </location>
</feature>
<feature type="region of interest" description="Disordered" evidence="7">
    <location>
        <begin position="474"/>
        <end position="550"/>
    </location>
</feature>
<dbReference type="PANTHER" id="PTHR10331:SF6">
    <property type="entry name" value="SPINDLE ASSEMBLY ABNORMAL 4"/>
    <property type="match status" value="1"/>
</dbReference>
<dbReference type="InterPro" id="IPR006214">
    <property type="entry name" value="Bax_inhibitor_1-related"/>
</dbReference>
<dbReference type="InterPro" id="IPR009852">
    <property type="entry name" value="CENPJ_C_dom"/>
</dbReference>
<evidence type="ECO:0000256" key="6">
    <source>
        <dbReference type="SAM" id="Coils"/>
    </source>
</evidence>
<keyword evidence="11" id="KW-1185">Reference proteome</keyword>
<dbReference type="Pfam" id="PF01027">
    <property type="entry name" value="Bax1-I"/>
    <property type="match status" value="1"/>
</dbReference>
<feature type="transmembrane region" description="Helical" evidence="8">
    <location>
        <begin position="874"/>
        <end position="898"/>
    </location>
</feature>
<feature type="transmembrane region" description="Helical" evidence="8">
    <location>
        <begin position="790"/>
        <end position="807"/>
    </location>
</feature>
<evidence type="ECO:0000256" key="5">
    <source>
        <dbReference type="ARBA" id="ARBA00023136"/>
    </source>
</evidence>
<dbReference type="PANTHER" id="PTHR10331">
    <property type="entry name" value="T COMPLEX PROTEIN 10"/>
    <property type="match status" value="1"/>
</dbReference>
<comment type="subcellular location">
    <subcellularLocation>
        <location evidence="1">Membrane</location>
        <topology evidence="1">Multi-pass membrane protein</topology>
    </subcellularLocation>
</comment>
<evidence type="ECO:0000313" key="11">
    <source>
        <dbReference type="Proteomes" id="UP001527925"/>
    </source>
</evidence>
<evidence type="ECO:0000313" key="10">
    <source>
        <dbReference type="EMBL" id="KAL2913236.1"/>
    </source>
</evidence>
<dbReference type="InterPro" id="IPR047002">
    <property type="entry name" value="Tcp10_C_sf"/>
</dbReference>
<feature type="compositionally biased region" description="Acidic residues" evidence="7">
    <location>
        <begin position="46"/>
        <end position="75"/>
    </location>
</feature>
<accession>A0ABR4N122</accession>
<feature type="compositionally biased region" description="Low complexity" evidence="7">
    <location>
        <begin position="208"/>
        <end position="219"/>
    </location>
</feature>
<evidence type="ECO:0000256" key="7">
    <source>
        <dbReference type="SAM" id="MobiDB-lite"/>
    </source>
</evidence>
<feature type="transmembrane region" description="Helical" evidence="8">
    <location>
        <begin position="845"/>
        <end position="868"/>
    </location>
</feature>
<sequence length="944" mass="104684">MLTSRDGAHAYARRATVAAVPQRVSGHSDLGPSHGYTSGEYSDGGYEYDDGYEYEDDDDDDQDDYYDGDEDDDEHGPDGGYEGDGASEDDDGHDEPLLGTAHRKQWLRISSELAASLDEFVRLEHGVRQAREPGDGGQQQQQQQQHRRQQQQQHQQQHAASKAAAPERAPMSLGRLLEDSVLPSDETDTHTDTDAPDLLRDQTRARTAAVVPSVAAASSLDARNGHDEYDDEDDDGTVGDADGAAATSAWRAHDQILDAAKAALNRQQAAEAAKAARDSDEDVRLLRRLFPALNKSAKAGATSSTMANGAVRTEQTLEDAQREIARLRDVLAGVEAKAAEQAAVNKSLQRECNDLKSKMARQDAAQREFEEYKLEQMRQIQAKHEESTRELRRERQLWERQKKAAEVLPTKKERQEIEILRGKLLEQFKTWKEKETRLVQTQDRLNRRIEELMRRNAELLDEVKALEKERAQYVARGEPRAETRPPQARSEKPRPLPASAPVLRDAASVASKPHDSGVSGVSAVSAPTGGAAPTKAVRARSSVSAMQQARKHEHATAELNRLASTVGLSPPFEERVSEDGRRHRTYANGTRLVWYSNGTIRQLRFDGIEVEHFANGDYRTTHPDGHMVYWFEQSRTLQTVRPDGVDILQFEDGQVETRFPDGTLEVVFQDQTVKTVFPNGDERVVFPDGRVRLTDAPMDFENAFRMPDLSQLRWDQLSLNVSAQVQAHLVRVYRTLATMVGCAAVGAWLHWAHVVPGVSGGLLSGLGAILCLFAFLFTPATPDKLSSRNQLLLGFAFFDGMTLGPAVETMDMIDPTIVPVALAATALIFVCFTGAVLYSPRRQTFLVWGVLSSVLGILGWVSLINFFVGSSALYSLQLALGLISFSLFVAFDTMVIIAKAEAGSKDVQAHALELFTDLVGIFVRIMAILAKRKGDRERKREKRR</sequence>
<evidence type="ECO:0000256" key="4">
    <source>
        <dbReference type="ARBA" id="ARBA00022989"/>
    </source>
</evidence>
<reference evidence="10 11" key="1">
    <citation type="submission" date="2023-09" db="EMBL/GenBank/DDBJ databases">
        <title>Pangenome analysis of Batrachochytrium dendrobatidis and related Chytrids.</title>
        <authorList>
            <person name="Yacoub M.N."/>
            <person name="Stajich J.E."/>
            <person name="James T.Y."/>
        </authorList>
    </citation>
    <scope>NUCLEOTIDE SEQUENCE [LARGE SCALE GENOMIC DNA]</scope>
    <source>
        <strain evidence="10 11">JEL0888</strain>
    </source>
</reference>
<feature type="compositionally biased region" description="Basic and acidic residues" evidence="7">
    <location>
        <begin position="187"/>
        <end position="204"/>
    </location>
</feature>
<keyword evidence="3 8" id="KW-0812">Transmembrane</keyword>
<gene>
    <name evidence="10" type="ORF">HK105_207238</name>
</gene>
<evidence type="ECO:0000256" key="2">
    <source>
        <dbReference type="ARBA" id="ARBA00005627"/>
    </source>
</evidence>
<feature type="transmembrane region" description="Helical" evidence="8">
    <location>
        <begin position="757"/>
        <end position="778"/>
    </location>
</feature>
<feature type="region of interest" description="Disordered" evidence="7">
    <location>
        <begin position="1"/>
        <end position="103"/>
    </location>
</feature>
<dbReference type="Pfam" id="PF07202">
    <property type="entry name" value="Tcp10_C"/>
    <property type="match status" value="1"/>
</dbReference>
<comment type="similarity">
    <text evidence="2">Belongs to the TCP10 family.</text>
</comment>
<feature type="compositionally biased region" description="Low complexity" evidence="7">
    <location>
        <begin position="516"/>
        <end position="534"/>
    </location>
</feature>
<protein>
    <recommendedName>
        <fullName evidence="9">Centromere protein J C-terminal domain-containing protein</fullName>
    </recommendedName>
</protein>
<name>A0ABR4N122_9FUNG</name>
<feature type="compositionally biased region" description="Low complexity" evidence="7">
    <location>
        <begin position="138"/>
        <end position="169"/>
    </location>
</feature>
<feature type="compositionally biased region" description="Low complexity" evidence="7">
    <location>
        <begin position="9"/>
        <end position="20"/>
    </location>
</feature>